<dbReference type="NCBIfam" id="NF011968">
    <property type="entry name" value="PRK15440.1"/>
    <property type="match status" value="1"/>
</dbReference>
<dbReference type="GO" id="GO:0000287">
    <property type="term" value="F:magnesium ion binding"/>
    <property type="evidence" value="ECO:0007669"/>
    <property type="project" value="TreeGrafter"/>
</dbReference>
<proteinExistence type="predicted"/>
<dbReference type="SUPFAM" id="SSF51604">
    <property type="entry name" value="Enolase C-terminal domain-like"/>
    <property type="match status" value="1"/>
</dbReference>
<dbReference type="SMART" id="SM00922">
    <property type="entry name" value="MR_MLE"/>
    <property type="match status" value="1"/>
</dbReference>
<dbReference type="OMA" id="WGYAELR"/>
<dbReference type="Gene3D" id="3.30.390.10">
    <property type="entry name" value="Enolase-like, N-terminal domain"/>
    <property type="match status" value="1"/>
</dbReference>
<evidence type="ECO:0000259" key="5">
    <source>
        <dbReference type="SMART" id="SM00922"/>
    </source>
</evidence>
<keyword evidence="3" id="KW-0460">Magnesium</keyword>
<dbReference type="KEGG" id="acan:ACA1_175200"/>
<dbReference type="RefSeq" id="XP_004356746.1">
    <property type="nucleotide sequence ID" value="XM_004356693.1"/>
</dbReference>
<dbReference type="GO" id="GO:0016836">
    <property type="term" value="F:hydro-lyase activity"/>
    <property type="evidence" value="ECO:0007669"/>
    <property type="project" value="TreeGrafter"/>
</dbReference>
<dbReference type="PANTHER" id="PTHR13794:SF58">
    <property type="entry name" value="MITOCHONDRIAL ENOLASE SUPERFAMILY MEMBER 1"/>
    <property type="match status" value="1"/>
</dbReference>
<dbReference type="Gene3D" id="3.20.20.120">
    <property type="entry name" value="Enolase-like C-terminal domain"/>
    <property type="match status" value="1"/>
</dbReference>
<dbReference type="InterPro" id="IPR036849">
    <property type="entry name" value="Enolase-like_C_sf"/>
</dbReference>
<dbReference type="InterPro" id="IPR029017">
    <property type="entry name" value="Enolase-like_N"/>
</dbReference>
<keyword evidence="2" id="KW-0479">Metal-binding</keyword>
<evidence type="ECO:0000313" key="7">
    <source>
        <dbReference type="Proteomes" id="UP000011083"/>
    </source>
</evidence>
<dbReference type="Pfam" id="PF13378">
    <property type="entry name" value="MR_MLE_C"/>
    <property type="match status" value="1"/>
</dbReference>
<dbReference type="AlphaFoldDB" id="L8HKA8"/>
<keyword evidence="7" id="KW-1185">Reference proteome</keyword>
<organism evidence="6 7">
    <name type="scientific">Acanthamoeba castellanii (strain ATCC 30010 / Neff)</name>
    <dbReference type="NCBI Taxonomy" id="1257118"/>
    <lineage>
        <taxon>Eukaryota</taxon>
        <taxon>Amoebozoa</taxon>
        <taxon>Discosea</taxon>
        <taxon>Longamoebia</taxon>
        <taxon>Centramoebida</taxon>
        <taxon>Acanthamoebidae</taxon>
        <taxon>Acanthamoeba</taxon>
    </lineage>
</organism>
<dbReference type="GeneID" id="14925877"/>
<dbReference type="VEuPathDB" id="AmoebaDB:ACA1_175200"/>
<evidence type="ECO:0000256" key="1">
    <source>
        <dbReference type="ARBA" id="ARBA00001946"/>
    </source>
</evidence>
<dbReference type="SMR" id="L8HKA8"/>
<dbReference type="EMBL" id="KB007811">
    <property type="protein sequence ID" value="ELR24846.1"/>
    <property type="molecule type" value="Genomic_DNA"/>
</dbReference>
<dbReference type="SFLD" id="SFLDG00179">
    <property type="entry name" value="mandelate_racemase"/>
    <property type="match status" value="1"/>
</dbReference>
<dbReference type="STRING" id="1257118.L8HKA8"/>
<evidence type="ECO:0000256" key="2">
    <source>
        <dbReference type="ARBA" id="ARBA00022723"/>
    </source>
</evidence>
<dbReference type="InterPro" id="IPR013342">
    <property type="entry name" value="Mandelate_racemase_C"/>
</dbReference>
<evidence type="ECO:0000256" key="4">
    <source>
        <dbReference type="SAM" id="MobiDB-lite"/>
    </source>
</evidence>
<dbReference type="FunFam" id="3.20.20.120:FF:000005">
    <property type="entry name" value="Putative L-rhamnonate dehydratase"/>
    <property type="match status" value="1"/>
</dbReference>
<evidence type="ECO:0000313" key="6">
    <source>
        <dbReference type="EMBL" id="ELR24846.1"/>
    </source>
</evidence>
<dbReference type="InterPro" id="IPR046945">
    <property type="entry name" value="RHMD-like"/>
</dbReference>
<dbReference type="InterPro" id="IPR013341">
    <property type="entry name" value="Mandelate_racemase_N_dom"/>
</dbReference>
<dbReference type="SFLD" id="SFLDS00001">
    <property type="entry name" value="Enolase"/>
    <property type="match status" value="1"/>
</dbReference>
<reference evidence="6 7" key="1">
    <citation type="journal article" date="2013" name="Genome Biol.">
        <title>Genome of Acanthamoeba castellanii highlights extensive lateral gene transfer and early evolution of tyrosine kinase signaling.</title>
        <authorList>
            <person name="Clarke M."/>
            <person name="Lohan A.J."/>
            <person name="Liu B."/>
            <person name="Lagkouvardos I."/>
            <person name="Roy S."/>
            <person name="Zafar N."/>
            <person name="Bertelli C."/>
            <person name="Schilde C."/>
            <person name="Kianianmomeni A."/>
            <person name="Burglin T.R."/>
            <person name="Frech C."/>
            <person name="Turcotte B."/>
            <person name="Kopec K.O."/>
            <person name="Synnott J.M."/>
            <person name="Choo C."/>
            <person name="Paponov I."/>
            <person name="Finkler A."/>
            <person name="Soon Heng Tan C."/>
            <person name="Hutchins A.P."/>
            <person name="Weinmeier T."/>
            <person name="Rattei T."/>
            <person name="Chu J.S."/>
            <person name="Gimenez G."/>
            <person name="Irimia M."/>
            <person name="Rigden D.J."/>
            <person name="Fitzpatrick D.A."/>
            <person name="Lorenzo-Morales J."/>
            <person name="Bateman A."/>
            <person name="Chiu C.H."/>
            <person name="Tang P."/>
            <person name="Hegemann P."/>
            <person name="Fromm H."/>
            <person name="Raoult D."/>
            <person name="Greub G."/>
            <person name="Miranda-Saavedra D."/>
            <person name="Chen N."/>
            <person name="Nash P."/>
            <person name="Ginger M.L."/>
            <person name="Horn M."/>
            <person name="Schaap P."/>
            <person name="Caler L."/>
            <person name="Loftus B."/>
        </authorList>
    </citation>
    <scope>NUCLEOTIDE SEQUENCE [LARGE SCALE GENOMIC DNA]</scope>
    <source>
        <strain evidence="6 7">Neff</strain>
    </source>
</reference>
<feature type="domain" description="Mandelate racemase/muconate lactonizing enzyme C-terminal" evidence="5">
    <location>
        <begin position="184"/>
        <end position="277"/>
    </location>
</feature>
<dbReference type="PANTHER" id="PTHR13794">
    <property type="entry name" value="ENOLASE SUPERFAMILY, MANDELATE RACEMASE"/>
    <property type="match status" value="1"/>
</dbReference>
<dbReference type="OrthoDB" id="17395at2759"/>
<comment type="cofactor">
    <cofactor evidence="1">
        <name>Mg(2+)</name>
        <dbReference type="ChEBI" id="CHEBI:18420"/>
    </cofactor>
</comment>
<dbReference type="Proteomes" id="UP000011083">
    <property type="component" value="Unassembled WGS sequence"/>
</dbReference>
<dbReference type="SUPFAM" id="SSF54826">
    <property type="entry name" value="Enolase N-terminal domain-like"/>
    <property type="match status" value="1"/>
</dbReference>
<name>L8HKA8_ACACF</name>
<dbReference type="GO" id="GO:0016052">
    <property type="term" value="P:carbohydrate catabolic process"/>
    <property type="evidence" value="ECO:0007669"/>
    <property type="project" value="TreeGrafter"/>
</dbReference>
<gene>
    <name evidence="6" type="ORF">ACA1_175200</name>
</gene>
<sequence>MPLLSSRHFSSTTPVQREKPRVKELRAYVVQKDEAGADYHRQQSGHWIIDTPISNPMSVYPPYRKSRVSWGIDVLGTVIVEAELEDGTVGVGTSIGGEPACYLIENHFSRFVEGQDVRNVELMWDQMWRGSMPYGRKGLAIQALSAVDLALWDCLGKLWQEPIYNLLGGKTKEKLPVYATTSRPDLAKKMGFHAAKFPLPYSHAEGEEGMRKNIECVRKHRESVGPDFPLMIDCYMSLTVPYAIALAKAVEPYKIKWIEEFLPPDDYDGYSQVKKGKGEASCLLTTGEHEYTRYGFRELIERRCVDILQPDITWVGGLTEAKKIYSMAAAYDIPVIPHGSSVFSYHLQFAYANSPMAEILIMSPKADKVVPVFANLFTNEPLPDDQGYLQLDENKHGWGVDLNKDGLKLQRPYPRHQH</sequence>
<feature type="region of interest" description="Disordered" evidence="4">
    <location>
        <begin position="1"/>
        <end position="20"/>
    </location>
</feature>
<evidence type="ECO:0000256" key="3">
    <source>
        <dbReference type="ARBA" id="ARBA00022842"/>
    </source>
</evidence>
<accession>L8HKA8</accession>
<dbReference type="InterPro" id="IPR029065">
    <property type="entry name" value="Enolase_C-like"/>
</dbReference>
<dbReference type="Pfam" id="PF02746">
    <property type="entry name" value="MR_MLE_N"/>
    <property type="match status" value="1"/>
</dbReference>
<protein>
    <submittedName>
        <fullName evidence="6">Mandelate racemase/muconate lactonizing enzyme family protein</fullName>
    </submittedName>
</protein>